<accession>A0AAE0N1S0</accession>
<evidence type="ECO:0000313" key="3">
    <source>
        <dbReference type="Proteomes" id="UP001287356"/>
    </source>
</evidence>
<comment type="caution">
    <text evidence="2">The sequence shown here is derived from an EMBL/GenBank/DDBJ whole genome shotgun (WGS) entry which is preliminary data.</text>
</comment>
<gene>
    <name evidence="2" type="ORF">B0T24DRAFT_416657</name>
</gene>
<organism evidence="2 3">
    <name type="scientific">Lasiosphaeria ovina</name>
    <dbReference type="NCBI Taxonomy" id="92902"/>
    <lineage>
        <taxon>Eukaryota</taxon>
        <taxon>Fungi</taxon>
        <taxon>Dikarya</taxon>
        <taxon>Ascomycota</taxon>
        <taxon>Pezizomycotina</taxon>
        <taxon>Sordariomycetes</taxon>
        <taxon>Sordariomycetidae</taxon>
        <taxon>Sordariales</taxon>
        <taxon>Lasiosphaeriaceae</taxon>
        <taxon>Lasiosphaeria</taxon>
    </lineage>
</organism>
<evidence type="ECO:0000256" key="1">
    <source>
        <dbReference type="SAM" id="MobiDB-lite"/>
    </source>
</evidence>
<feature type="region of interest" description="Disordered" evidence="1">
    <location>
        <begin position="174"/>
        <end position="195"/>
    </location>
</feature>
<dbReference type="Proteomes" id="UP001287356">
    <property type="component" value="Unassembled WGS sequence"/>
</dbReference>
<reference evidence="2" key="2">
    <citation type="submission" date="2023-06" db="EMBL/GenBank/DDBJ databases">
        <authorList>
            <consortium name="Lawrence Berkeley National Laboratory"/>
            <person name="Haridas S."/>
            <person name="Hensen N."/>
            <person name="Bonometti L."/>
            <person name="Westerberg I."/>
            <person name="Brannstrom I.O."/>
            <person name="Guillou S."/>
            <person name="Cros-Aarteil S."/>
            <person name="Calhoun S."/>
            <person name="Kuo A."/>
            <person name="Mondo S."/>
            <person name="Pangilinan J."/>
            <person name="Riley R."/>
            <person name="Labutti K."/>
            <person name="Andreopoulos B."/>
            <person name="Lipzen A."/>
            <person name="Chen C."/>
            <person name="Yanf M."/>
            <person name="Daum C."/>
            <person name="Ng V."/>
            <person name="Clum A."/>
            <person name="Steindorff A."/>
            <person name="Ohm R."/>
            <person name="Martin F."/>
            <person name="Silar P."/>
            <person name="Natvig D."/>
            <person name="Lalanne C."/>
            <person name="Gautier V."/>
            <person name="Ament-Velasquez S.L."/>
            <person name="Kruys A."/>
            <person name="Hutchinson M.I."/>
            <person name="Powell A.J."/>
            <person name="Barry K."/>
            <person name="Miller A.N."/>
            <person name="Grigoriev I.V."/>
            <person name="Debuchy R."/>
            <person name="Gladieux P."/>
            <person name="Thoren M.H."/>
            <person name="Johannesson H."/>
        </authorList>
    </citation>
    <scope>NUCLEOTIDE SEQUENCE</scope>
    <source>
        <strain evidence="2">CBS 958.72</strain>
    </source>
</reference>
<reference evidence="2" key="1">
    <citation type="journal article" date="2023" name="Mol. Phylogenet. Evol.">
        <title>Genome-scale phylogeny and comparative genomics of the fungal order Sordariales.</title>
        <authorList>
            <person name="Hensen N."/>
            <person name="Bonometti L."/>
            <person name="Westerberg I."/>
            <person name="Brannstrom I.O."/>
            <person name="Guillou S."/>
            <person name="Cros-Aarteil S."/>
            <person name="Calhoun S."/>
            <person name="Haridas S."/>
            <person name="Kuo A."/>
            <person name="Mondo S."/>
            <person name="Pangilinan J."/>
            <person name="Riley R."/>
            <person name="LaButti K."/>
            <person name="Andreopoulos B."/>
            <person name="Lipzen A."/>
            <person name="Chen C."/>
            <person name="Yan M."/>
            <person name="Daum C."/>
            <person name="Ng V."/>
            <person name="Clum A."/>
            <person name="Steindorff A."/>
            <person name="Ohm R.A."/>
            <person name="Martin F."/>
            <person name="Silar P."/>
            <person name="Natvig D.O."/>
            <person name="Lalanne C."/>
            <person name="Gautier V."/>
            <person name="Ament-Velasquez S.L."/>
            <person name="Kruys A."/>
            <person name="Hutchinson M.I."/>
            <person name="Powell A.J."/>
            <person name="Barry K."/>
            <person name="Miller A.N."/>
            <person name="Grigoriev I.V."/>
            <person name="Debuchy R."/>
            <person name="Gladieux P."/>
            <person name="Hiltunen Thoren M."/>
            <person name="Johannesson H."/>
        </authorList>
    </citation>
    <scope>NUCLEOTIDE SEQUENCE</scope>
    <source>
        <strain evidence="2">CBS 958.72</strain>
    </source>
</reference>
<sequence length="320" mass="35951">MGRCDGPADALQRKLPHELEDRSWLGIARKRTSTTWRSVATVMRLSLQSRLGRDLSSGRQMSPPPTCSRCNSLKELPYPPLAMTAMAAHHDMHLLQRGLWALEFRPEKNASGVRLIPCHLLRCRNTIPIPLIRDSRTLAPTGSRLVFRMPVRRHRMIEGPSRRERAALSFLTPRCKNGNQKKPPSHNIFTGPRRSDLTLQSRQNPCASPWSPIVWPGHGKSRNAFPLLRHAKPDLAILSCGQTAPESGFWLGCDLFQPQQGTSNRRVPAGWAGLCRRAANPINGEHFLPPAPFFNFFYHDSDPMIYLSLAGKTRRPTGNA</sequence>
<keyword evidence="3" id="KW-1185">Reference proteome</keyword>
<dbReference type="EMBL" id="JAULSN010000008">
    <property type="protein sequence ID" value="KAK3366284.1"/>
    <property type="molecule type" value="Genomic_DNA"/>
</dbReference>
<protein>
    <submittedName>
        <fullName evidence="2">Uncharacterized protein</fullName>
    </submittedName>
</protein>
<evidence type="ECO:0000313" key="2">
    <source>
        <dbReference type="EMBL" id="KAK3366284.1"/>
    </source>
</evidence>
<proteinExistence type="predicted"/>
<dbReference type="AlphaFoldDB" id="A0AAE0N1S0"/>
<name>A0AAE0N1S0_9PEZI</name>